<evidence type="ECO:0000256" key="10">
    <source>
        <dbReference type="ARBA" id="ARBA00022982"/>
    </source>
</evidence>
<dbReference type="GeneID" id="4114554"/>
<feature type="domain" description="NADH dehydrogenase subunit 2 C-terminal" evidence="20">
    <location>
        <begin position="289"/>
        <end position="341"/>
    </location>
</feature>
<feature type="transmembrane region" description="Helical" evidence="17">
    <location>
        <begin position="274"/>
        <end position="293"/>
    </location>
</feature>
<feature type="transmembrane region" description="Helical" evidence="17">
    <location>
        <begin position="152"/>
        <end position="170"/>
    </location>
</feature>
<feature type="domain" description="NADH:quinone oxidoreductase/Mrp antiporter transmembrane" evidence="19">
    <location>
        <begin position="23"/>
        <end position="286"/>
    </location>
</feature>
<organism evidence="21">
    <name type="scientific">Sirembo imberbis</name>
    <name type="common">Golden cusk</name>
    <name type="synonym">Brotula imberbis</name>
    <dbReference type="NCBI Taxonomy" id="181399"/>
    <lineage>
        <taxon>Eukaryota</taxon>
        <taxon>Metazoa</taxon>
        <taxon>Chordata</taxon>
        <taxon>Craniata</taxon>
        <taxon>Vertebrata</taxon>
        <taxon>Euteleostomi</taxon>
        <taxon>Actinopterygii</taxon>
        <taxon>Neopterygii</taxon>
        <taxon>Teleostei</taxon>
        <taxon>Neoteleostei</taxon>
        <taxon>Acanthomorphata</taxon>
        <taxon>Ophidiaria</taxon>
        <taxon>Ophidiiformes</taxon>
        <taxon>Ophidiidae</taxon>
        <taxon>Sirembo</taxon>
    </lineage>
</organism>
<keyword evidence="10 17" id="KW-0249">Electron transport</keyword>
<keyword evidence="18" id="KW-0732">Signal</keyword>
<keyword evidence="11 17" id="KW-1133">Transmembrane helix</keyword>
<evidence type="ECO:0000256" key="4">
    <source>
        <dbReference type="ARBA" id="ARBA00021008"/>
    </source>
</evidence>
<evidence type="ECO:0000256" key="8">
    <source>
        <dbReference type="ARBA" id="ARBA00022792"/>
    </source>
</evidence>
<geneLocation type="mitochondrion" evidence="21"/>
<keyword evidence="15 17" id="KW-0472">Membrane</keyword>
<feature type="transmembrane region" description="Helical" evidence="17">
    <location>
        <begin position="321"/>
        <end position="350"/>
    </location>
</feature>
<keyword evidence="5" id="KW-0813">Transport</keyword>
<evidence type="ECO:0000256" key="17">
    <source>
        <dbReference type="RuleBase" id="RU003403"/>
    </source>
</evidence>
<dbReference type="InterPro" id="IPR010933">
    <property type="entry name" value="NADH_DH_su2_C"/>
</dbReference>
<dbReference type="EC" id="7.1.1.2" evidence="3 17"/>
<comment type="catalytic activity">
    <reaction evidence="16 17">
        <text>a ubiquinone + NADH + 5 H(+)(in) = a ubiquinol + NAD(+) + 4 H(+)(out)</text>
        <dbReference type="Rhea" id="RHEA:29091"/>
        <dbReference type="Rhea" id="RHEA-COMP:9565"/>
        <dbReference type="Rhea" id="RHEA-COMP:9566"/>
        <dbReference type="ChEBI" id="CHEBI:15378"/>
        <dbReference type="ChEBI" id="CHEBI:16389"/>
        <dbReference type="ChEBI" id="CHEBI:17976"/>
        <dbReference type="ChEBI" id="CHEBI:57540"/>
        <dbReference type="ChEBI" id="CHEBI:57945"/>
        <dbReference type="EC" id="7.1.1.2"/>
    </reaction>
</comment>
<dbReference type="GO" id="GO:0005743">
    <property type="term" value="C:mitochondrial inner membrane"/>
    <property type="evidence" value="ECO:0007669"/>
    <property type="project" value="UniProtKB-SubCell"/>
</dbReference>
<sequence>MNVQMMFILLSSLMLGTTITCASSHWLYAWLGLEMNTLAMLPLIVRSQHPRAVEATVKYFITQITASAMIMMAVLTHVVLSGQWDMKDPHLTVSPVIILLALAMKVGIPPMHAWLPEVMQASDYKTAMLVMTWQKIAPVALMMQNRATPDNMYTALAMLSVLSAGWAGLNQTHLRKVLAYSSITHLGWTIVILRHSEYLALMNLYVYFIPTIPLLFIFMLMKSDRMGKVGISRHYGPIMTALSPLLLLALAGLPPFPIFYMKLYIIGEMIYQDIGVTATLIALASLLGLYFYARLAYTMSLTSWPNLSTAMANWRLRTKKVTIVLAVTAAAAILMLPLLPTQISFMMWYWSMR</sequence>
<dbReference type="InterPro" id="IPR001750">
    <property type="entry name" value="ND/Mrp_TM"/>
</dbReference>
<dbReference type="PANTHER" id="PTHR46552">
    <property type="entry name" value="NADH-UBIQUINONE OXIDOREDUCTASE CHAIN 2"/>
    <property type="match status" value="1"/>
</dbReference>
<keyword evidence="13 17" id="KW-0830">Ubiquinone</keyword>
<dbReference type="AlphaFoldDB" id="Q8HMG8"/>
<keyword evidence="14 17" id="KW-0496">Mitochondrion</keyword>
<gene>
    <name evidence="21" type="primary">ND2</name>
</gene>
<evidence type="ECO:0000256" key="7">
    <source>
        <dbReference type="ARBA" id="ARBA00022692"/>
    </source>
</evidence>
<keyword evidence="12 17" id="KW-0520">NAD</keyword>
<evidence type="ECO:0000256" key="12">
    <source>
        <dbReference type="ARBA" id="ARBA00023027"/>
    </source>
</evidence>
<evidence type="ECO:0000256" key="5">
    <source>
        <dbReference type="ARBA" id="ARBA00022448"/>
    </source>
</evidence>
<evidence type="ECO:0000256" key="14">
    <source>
        <dbReference type="ARBA" id="ARBA00023128"/>
    </source>
</evidence>
<feature type="chain" id="PRO_5004307477" description="NADH-ubiquinone oxidoreductase chain 2" evidence="18">
    <location>
        <begin position="25"/>
        <end position="353"/>
    </location>
</feature>
<comment type="function">
    <text evidence="17">Core subunit of the mitochondrial membrane respiratory chain NADH dehydrogenase (Complex I) which catalyzes electron transfer from NADH through the respiratory chain, using ubiquinone as an electron acceptor. Essential for the catalytic activity and assembly of complex I.</text>
</comment>
<evidence type="ECO:0000256" key="18">
    <source>
        <dbReference type="SAM" id="SignalP"/>
    </source>
</evidence>
<keyword evidence="8 17" id="KW-0999">Mitochondrion inner membrane</keyword>
<dbReference type="GO" id="GO:0006120">
    <property type="term" value="P:mitochondrial electron transport, NADH to ubiquinone"/>
    <property type="evidence" value="ECO:0007669"/>
    <property type="project" value="InterPro"/>
</dbReference>
<feature type="transmembrane region" description="Helical" evidence="17">
    <location>
        <begin position="60"/>
        <end position="80"/>
    </location>
</feature>
<evidence type="ECO:0000313" key="21">
    <source>
        <dbReference type="EMBL" id="BAC23191.1"/>
    </source>
</evidence>
<dbReference type="GO" id="GO:0008137">
    <property type="term" value="F:NADH dehydrogenase (ubiquinone) activity"/>
    <property type="evidence" value="ECO:0007669"/>
    <property type="project" value="UniProtKB-EC"/>
</dbReference>
<comment type="subcellular location">
    <subcellularLocation>
        <location evidence="1 17">Mitochondrion inner membrane</location>
        <topology evidence="1 17">Multi-pass membrane protein</topology>
    </subcellularLocation>
</comment>
<evidence type="ECO:0000256" key="1">
    <source>
        <dbReference type="ARBA" id="ARBA00004448"/>
    </source>
</evidence>
<dbReference type="CTD" id="4536"/>
<evidence type="ECO:0000256" key="9">
    <source>
        <dbReference type="ARBA" id="ARBA00022967"/>
    </source>
</evidence>
<evidence type="ECO:0000256" key="6">
    <source>
        <dbReference type="ARBA" id="ARBA00022660"/>
    </source>
</evidence>
<feature type="signal peptide" evidence="18">
    <location>
        <begin position="1"/>
        <end position="24"/>
    </location>
</feature>
<dbReference type="Pfam" id="PF00361">
    <property type="entry name" value="Proton_antipo_M"/>
    <property type="match status" value="1"/>
</dbReference>
<comment type="similarity">
    <text evidence="2 17">Belongs to the complex I subunit 2 family.</text>
</comment>
<dbReference type="InterPro" id="IPR050175">
    <property type="entry name" value="Complex_I_Subunit_2"/>
</dbReference>
<keyword evidence="6 17" id="KW-0679">Respiratory chain</keyword>
<keyword evidence="7 17" id="KW-0812">Transmembrane</keyword>
<evidence type="ECO:0000256" key="3">
    <source>
        <dbReference type="ARBA" id="ARBA00012944"/>
    </source>
</evidence>
<feature type="transmembrane region" description="Helical" evidence="17">
    <location>
        <begin position="205"/>
        <end position="223"/>
    </location>
</feature>
<proteinExistence type="inferred from homology"/>
<accession>Q8HMG8</accession>
<reference evidence="21" key="1">
    <citation type="journal article" date="2003" name="Mol. Phylogenet. Evol.">
        <title>Major patterns of higher teleostean phylogenies: a new perspective based on 100 complete mitochondrial DNA sequences.</title>
        <authorList>
            <person name="Miya M."/>
            <person name="Takeshima H."/>
            <person name="Endo H."/>
            <person name="Ishiguro N.B."/>
            <person name="Inoue J.G."/>
            <person name="Mukai T."/>
            <person name="Satoh T.P."/>
            <person name="Yamaguchi M."/>
            <person name="Kawaguchi A."/>
            <person name="Mabuchi K."/>
            <person name="Shirai S.M."/>
            <person name="Nishida M."/>
        </authorList>
    </citation>
    <scope>NUCLEOTIDE SEQUENCE</scope>
</reference>
<feature type="transmembrane region" description="Helical" evidence="17">
    <location>
        <begin position="92"/>
        <end position="115"/>
    </location>
</feature>
<evidence type="ECO:0000256" key="11">
    <source>
        <dbReference type="ARBA" id="ARBA00022989"/>
    </source>
</evidence>
<evidence type="ECO:0000256" key="15">
    <source>
        <dbReference type="ARBA" id="ARBA00023136"/>
    </source>
</evidence>
<evidence type="ECO:0000256" key="13">
    <source>
        <dbReference type="ARBA" id="ARBA00023075"/>
    </source>
</evidence>
<evidence type="ECO:0000259" key="19">
    <source>
        <dbReference type="Pfam" id="PF00361"/>
    </source>
</evidence>
<keyword evidence="9 17" id="KW-1278">Translocase</keyword>
<evidence type="ECO:0000259" key="20">
    <source>
        <dbReference type="Pfam" id="PF06444"/>
    </source>
</evidence>
<evidence type="ECO:0000256" key="16">
    <source>
        <dbReference type="ARBA" id="ARBA00049551"/>
    </source>
</evidence>
<feature type="transmembrane region" description="Helical" evidence="17">
    <location>
        <begin position="235"/>
        <end position="254"/>
    </location>
</feature>
<feature type="transmembrane region" description="Helical" evidence="17">
    <location>
        <begin position="177"/>
        <end position="193"/>
    </location>
</feature>
<dbReference type="PANTHER" id="PTHR46552:SF1">
    <property type="entry name" value="NADH-UBIQUINONE OXIDOREDUCTASE CHAIN 2"/>
    <property type="match status" value="1"/>
</dbReference>
<name>Q8HMG8_SIRIM</name>
<dbReference type="InterPro" id="IPR003917">
    <property type="entry name" value="NADH_UbQ_OxRdtase_chain2"/>
</dbReference>
<evidence type="ECO:0000256" key="2">
    <source>
        <dbReference type="ARBA" id="ARBA00007012"/>
    </source>
</evidence>
<dbReference type="Pfam" id="PF06444">
    <property type="entry name" value="NADH_dehy_S2_C"/>
    <property type="match status" value="1"/>
</dbReference>
<dbReference type="EMBL" id="AP004406">
    <property type="protein sequence ID" value="BAC23191.1"/>
    <property type="molecule type" value="Genomic_DNA"/>
</dbReference>
<dbReference type="RefSeq" id="YP_636881.1">
    <property type="nucleotide sequence ID" value="NC_008123.1"/>
</dbReference>
<dbReference type="PRINTS" id="PR01436">
    <property type="entry name" value="NADHDHGNASE2"/>
</dbReference>
<protein>
    <recommendedName>
        <fullName evidence="4 17">NADH-ubiquinone oxidoreductase chain 2</fullName>
        <ecNumber evidence="3 17">7.1.1.2</ecNumber>
    </recommendedName>
</protein>